<dbReference type="PANTHER" id="PTHR30292">
    <property type="entry name" value="UNCHARACTERIZED PROTEIN YBGL-RELATED"/>
    <property type="match status" value="1"/>
</dbReference>
<dbReference type="InterPro" id="IPR011330">
    <property type="entry name" value="Glyco_hydro/deAcase_b/a-brl"/>
</dbReference>
<accession>A0A7V2WLK5</accession>
<organism evidence="1">
    <name type="scientific">Nitratifractor salsuginis</name>
    <dbReference type="NCBI Taxonomy" id="269261"/>
    <lineage>
        <taxon>Bacteria</taxon>
        <taxon>Pseudomonadati</taxon>
        <taxon>Campylobacterota</taxon>
        <taxon>Epsilonproteobacteria</taxon>
        <taxon>Campylobacterales</taxon>
        <taxon>Sulfurovaceae</taxon>
        <taxon>Nitratifractor</taxon>
    </lineage>
</organism>
<dbReference type="SUPFAM" id="SSF88713">
    <property type="entry name" value="Glycoside hydrolase/deacetylase"/>
    <property type="match status" value="1"/>
</dbReference>
<sequence>ALYNDMMRDPELFERIVSTVAGIDPNLRLMILSTPERERYETIARRYGIGLIHELFADRHYTPEGKLVPRSEPDAVIHDPEHVLQRIRHYRERGHLLSREGTPLKLRGDSLCVHGDNPEAIALVEALRRVL</sequence>
<dbReference type="InterPro" id="IPR005501">
    <property type="entry name" value="LamB/YcsF/PxpA-like"/>
</dbReference>
<proteinExistence type="predicted"/>
<reference evidence="1" key="1">
    <citation type="journal article" date="2020" name="mSystems">
        <title>Genome- and Community-Level Interaction Insights into Carbon Utilization and Element Cycling Functions of Hydrothermarchaeota in Hydrothermal Sediment.</title>
        <authorList>
            <person name="Zhou Z."/>
            <person name="Liu Y."/>
            <person name="Xu W."/>
            <person name="Pan J."/>
            <person name="Luo Z.H."/>
            <person name="Li M."/>
        </authorList>
    </citation>
    <scope>NUCLEOTIDE SEQUENCE [LARGE SCALE GENOMIC DNA]</scope>
    <source>
        <strain evidence="1">HyVt-513</strain>
    </source>
</reference>
<dbReference type="Gene3D" id="3.20.20.370">
    <property type="entry name" value="Glycoside hydrolase/deacetylase"/>
    <property type="match status" value="1"/>
</dbReference>
<dbReference type="PANTHER" id="PTHR30292:SF0">
    <property type="entry name" value="5-OXOPROLINASE SUBUNIT A"/>
    <property type="match status" value="1"/>
</dbReference>
<gene>
    <name evidence="1" type="ORF">ENJ74_00355</name>
</gene>
<comment type="caution">
    <text evidence="1">The sequence shown here is derived from an EMBL/GenBank/DDBJ whole genome shotgun (WGS) entry which is preliminary data.</text>
</comment>
<dbReference type="Proteomes" id="UP000885722">
    <property type="component" value="Unassembled WGS sequence"/>
</dbReference>
<dbReference type="EMBL" id="DRNO01000025">
    <property type="protein sequence ID" value="HFC03297.1"/>
    <property type="molecule type" value="Genomic_DNA"/>
</dbReference>
<dbReference type="GO" id="GO:0005975">
    <property type="term" value="P:carbohydrate metabolic process"/>
    <property type="evidence" value="ECO:0007669"/>
    <property type="project" value="InterPro"/>
</dbReference>
<dbReference type="AlphaFoldDB" id="A0A7V2WLK5"/>
<feature type="non-terminal residue" evidence="1">
    <location>
        <position position="1"/>
    </location>
</feature>
<protein>
    <submittedName>
        <fullName evidence="1">LamB/YcsF family protein</fullName>
    </submittedName>
</protein>
<name>A0A7V2WLK5_9BACT</name>
<evidence type="ECO:0000313" key="1">
    <source>
        <dbReference type="EMBL" id="HFC03297.1"/>
    </source>
</evidence>
<dbReference type="Pfam" id="PF03746">
    <property type="entry name" value="LamB_YcsF"/>
    <property type="match status" value="1"/>
</dbReference>